<organism evidence="1">
    <name type="scientific">Tanacetum cinerariifolium</name>
    <name type="common">Dalmatian daisy</name>
    <name type="synonym">Chrysanthemum cinerariifolium</name>
    <dbReference type="NCBI Taxonomy" id="118510"/>
    <lineage>
        <taxon>Eukaryota</taxon>
        <taxon>Viridiplantae</taxon>
        <taxon>Streptophyta</taxon>
        <taxon>Embryophyta</taxon>
        <taxon>Tracheophyta</taxon>
        <taxon>Spermatophyta</taxon>
        <taxon>Magnoliopsida</taxon>
        <taxon>eudicotyledons</taxon>
        <taxon>Gunneridae</taxon>
        <taxon>Pentapetalae</taxon>
        <taxon>asterids</taxon>
        <taxon>campanulids</taxon>
        <taxon>Asterales</taxon>
        <taxon>Asteraceae</taxon>
        <taxon>Asteroideae</taxon>
        <taxon>Anthemideae</taxon>
        <taxon>Anthemidinae</taxon>
        <taxon>Tanacetum</taxon>
    </lineage>
</organism>
<dbReference type="EMBL" id="BKCJ011152253">
    <property type="protein sequence ID" value="GFC95060.1"/>
    <property type="molecule type" value="Genomic_DNA"/>
</dbReference>
<accession>A0A699SCP1</accession>
<evidence type="ECO:0000313" key="1">
    <source>
        <dbReference type="EMBL" id="GFC95060.1"/>
    </source>
</evidence>
<comment type="caution">
    <text evidence="1">The sequence shown here is derived from an EMBL/GenBank/DDBJ whole genome shotgun (WGS) entry which is preliminary data.</text>
</comment>
<dbReference type="AlphaFoldDB" id="A0A699SCP1"/>
<name>A0A699SCP1_TANCI</name>
<protein>
    <submittedName>
        <fullName evidence="1">Uncharacterized protein</fullName>
    </submittedName>
</protein>
<sequence>MSFSMRLPFSLAPSRAGVDEHVVQVAAAVHLHFGEGFAHGLFEAAEGGRKVAGEVEAKKEALSHEIQHKQRADDGGKA</sequence>
<reference evidence="1" key="1">
    <citation type="journal article" date="2019" name="Sci. Rep.">
        <title>Draft genome of Tanacetum cinerariifolium, the natural source of mosquito coil.</title>
        <authorList>
            <person name="Yamashiro T."/>
            <person name="Shiraishi A."/>
            <person name="Satake H."/>
            <person name="Nakayama K."/>
        </authorList>
    </citation>
    <scope>NUCLEOTIDE SEQUENCE</scope>
</reference>
<proteinExistence type="predicted"/>
<gene>
    <name evidence="1" type="ORF">Tci_867030</name>
</gene>